<name>A0A6J7G1T7_9ZZZZ</name>
<gene>
    <name evidence="1" type="ORF">UFOPK3564_00649</name>
</gene>
<proteinExistence type="predicted"/>
<protein>
    <submittedName>
        <fullName evidence="1">Unannotated protein</fullName>
    </submittedName>
</protein>
<evidence type="ECO:0000313" key="1">
    <source>
        <dbReference type="EMBL" id="CAB4902312.1"/>
    </source>
</evidence>
<accession>A0A6J7G1T7</accession>
<dbReference type="Pfam" id="PF05719">
    <property type="entry name" value="GPP34"/>
    <property type="match status" value="1"/>
</dbReference>
<reference evidence="1" key="1">
    <citation type="submission" date="2020-05" db="EMBL/GenBank/DDBJ databases">
        <authorList>
            <person name="Chiriac C."/>
            <person name="Salcher M."/>
            <person name="Ghai R."/>
            <person name="Kavagutti S V."/>
        </authorList>
    </citation>
    <scope>NUCLEOTIDE SEQUENCE</scope>
</reference>
<organism evidence="1">
    <name type="scientific">freshwater metagenome</name>
    <dbReference type="NCBI Taxonomy" id="449393"/>
    <lineage>
        <taxon>unclassified sequences</taxon>
        <taxon>metagenomes</taxon>
        <taxon>ecological metagenomes</taxon>
    </lineage>
</organism>
<dbReference type="InterPro" id="IPR008628">
    <property type="entry name" value="GPP34-like"/>
</dbReference>
<dbReference type="GO" id="GO:0070273">
    <property type="term" value="F:phosphatidylinositol-4-phosphate binding"/>
    <property type="evidence" value="ECO:0007669"/>
    <property type="project" value="InterPro"/>
</dbReference>
<sequence>MTATPWSTASAGLSLPLRLAWVLAREDGRPPVEIGGPGPLLLGAAVLQLLHDGALRRDGAAYVRGAADAGDPFEDWVREELHEGPDGDAQLEDLAARVSGRAGHRATEVLEELGLLTRVPRKVLGVPLGRALRVSDLGALERDRDLVRAVLDGQESRDVAMGALIAYLHHGGLVAHLEPEDLHQAETRAARIAGDDPDGAPAPQGPVADAVRRTVEAMHVVLVPVGAVQVVTTTAHRTR</sequence>
<dbReference type="EMBL" id="CAFBMK010000023">
    <property type="protein sequence ID" value="CAB4902312.1"/>
    <property type="molecule type" value="Genomic_DNA"/>
</dbReference>
<dbReference type="AlphaFoldDB" id="A0A6J7G1T7"/>